<organism evidence="10 11">
    <name type="scientific">Paenibacillus lautus</name>
    <name type="common">Bacillus lautus</name>
    <dbReference type="NCBI Taxonomy" id="1401"/>
    <lineage>
        <taxon>Bacteria</taxon>
        <taxon>Bacillati</taxon>
        <taxon>Bacillota</taxon>
        <taxon>Bacilli</taxon>
        <taxon>Bacillales</taxon>
        <taxon>Paenibacillaceae</taxon>
        <taxon>Paenibacillus</taxon>
    </lineage>
</organism>
<dbReference type="KEGG" id="plw:D5F53_15775"/>
<evidence type="ECO:0000256" key="7">
    <source>
        <dbReference type="ARBA" id="ARBA00023163"/>
    </source>
</evidence>
<dbReference type="RefSeq" id="WP_119848527.1">
    <property type="nucleotide sequence ID" value="NZ_CP032412.1"/>
</dbReference>
<dbReference type="GO" id="GO:0003700">
    <property type="term" value="F:DNA-binding transcription factor activity"/>
    <property type="evidence" value="ECO:0007669"/>
    <property type="project" value="InterPro"/>
</dbReference>
<evidence type="ECO:0000256" key="1">
    <source>
        <dbReference type="ARBA" id="ARBA00004196"/>
    </source>
</evidence>
<dbReference type="GO" id="GO:0043565">
    <property type="term" value="F:sequence-specific DNA binding"/>
    <property type="evidence" value="ECO:0007669"/>
    <property type="project" value="InterPro"/>
</dbReference>
<dbReference type="Pfam" id="PF01497">
    <property type="entry name" value="Peripla_BP_2"/>
    <property type="match status" value="1"/>
</dbReference>
<keyword evidence="11" id="KW-1185">Reference proteome</keyword>
<dbReference type="PROSITE" id="PS50983">
    <property type="entry name" value="FE_B12_PBP"/>
    <property type="match status" value="1"/>
</dbReference>
<dbReference type="InterPro" id="IPR018060">
    <property type="entry name" value="HTH_AraC"/>
</dbReference>
<keyword evidence="7" id="KW-0804">Transcription</keyword>
<dbReference type="EMBL" id="CP032412">
    <property type="protein sequence ID" value="AYB44642.1"/>
    <property type="molecule type" value="Genomic_DNA"/>
</dbReference>
<dbReference type="PANTHER" id="PTHR30532:SF26">
    <property type="entry name" value="IRON(3+)-HYDROXAMATE-BINDING PROTEIN FHUD"/>
    <property type="match status" value="1"/>
</dbReference>
<dbReference type="InterPro" id="IPR051313">
    <property type="entry name" value="Bact_iron-sidero_bind"/>
</dbReference>
<dbReference type="PROSITE" id="PS00041">
    <property type="entry name" value="HTH_ARAC_FAMILY_1"/>
    <property type="match status" value="1"/>
</dbReference>
<evidence type="ECO:0000259" key="8">
    <source>
        <dbReference type="PROSITE" id="PS01124"/>
    </source>
</evidence>
<keyword evidence="4" id="KW-0732">Signal</keyword>
<feature type="domain" description="Fe/B12 periplasmic-binding" evidence="9">
    <location>
        <begin position="277"/>
        <end position="533"/>
    </location>
</feature>
<evidence type="ECO:0000313" key="10">
    <source>
        <dbReference type="EMBL" id="AYB44642.1"/>
    </source>
</evidence>
<dbReference type="InterPro" id="IPR018062">
    <property type="entry name" value="HTH_AraC-typ_CS"/>
</dbReference>
<dbReference type="InterPro" id="IPR002491">
    <property type="entry name" value="ABC_transptr_periplasmic_BD"/>
</dbReference>
<gene>
    <name evidence="10" type="ORF">D5F53_15775</name>
</gene>
<evidence type="ECO:0000256" key="6">
    <source>
        <dbReference type="ARBA" id="ARBA00023125"/>
    </source>
</evidence>
<dbReference type="PANTHER" id="PTHR30532">
    <property type="entry name" value="IRON III DICITRATE-BINDING PERIPLASMIC PROTEIN"/>
    <property type="match status" value="1"/>
</dbReference>
<keyword evidence="3" id="KW-0813">Transport</keyword>
<dbReference type="AlphaFoldDB" id="A0A385TPY9"/>
<evidence type="ECO:0000256" key="2">
    <source>
        <dbReference type="ARBA" id="ARBA00008814"/>
    </source>
</evidence>
<comment type="similarity">
    <text evidence="2">Belongs to the bacterial solute-binding protein 8 family.</text>
</comment>
<protein>
    <submittedName>
        <fullName evidence="10">Helix-turn-helix domain-containing protein</fullName>
    </submittedName>
</protein>
<name>A0A385TPY9_PAELA</name>
<dbReference type="GO" id="GO:1901678">
    <property type="term" value="P:iron coordination entity transport"/>
    <property type="evidence" value="ECO:0007669"/>
    <property type="project" value="UniProtKB-ARBA"/>
</dbReference>
<keyword evidence="5" id="KW-0805">Transcription regulation</keyword>
<keyword evidence="6" id="KW-0238">DNA-binding</keyword>
<comment type="subcellular location">
    <subcellularLocation>
        <location evidence="1">Cell envelope</location>
    </subcellularLocation>
</comment>
<proteinExistence type="inferred from homology"/>
<dbReference type="SUPFAM" id="SSF46689">
    <property type="entry name" value="Homeodomain-like"/>
    <property type="match status" value="2"/>
</dbReference>
<dbReference type="SUPFAM" id="SSF53807">
    <property type="entry name" value="Helical backbone' metal receptor"/>
    <property type="match status" value="1"/>
</dbReference>
<dbReference type="Pfam" id="PF12833">
    <property type="entry name" value="HTH_18"/>
    <property type="match status" value="1"/>
</dbReference>
<feature type="domain" description="HTH araC/xylS-type" evidence="8">
    <location>
        <begin position="175"/>
        <end position="274"/>
    </location>
</feature>
<dbReference type="Proteomes" id="UP000266552">
    <property type="component" value="Chromosome"/>
</dbReference>
<dbReference type="PROSITE" id="PS01124">
    <property type="entry name" value="HTH_ARAC_FAMILY_2"/>
    <property type="match status" value="1"/>
</dbReference>
<evidence type="ECO:0000256" key="4">
    <source>
        <dbReference type="ARBA" id="ARBA00022729"/>
    </source>
</evidence>
<reference evidence="10 11" key="1">
    <citation type="submission" date="2018-09" db="EMBL/GenBank/DDBJ databases">
        <title>Genome Sequence of Paenibacillus lautus Strain E7593-69, Azo Dye-Degrading Bacteria, Isolated from Commercial Tattoo Inks.</title>
        <authorList>
            <person name="Nho S.W."/>
            <person name="Kim S.-J."/>
            <person name="Kweon O."/>
            <person name="Cerniglia C.E."/>
        </authorList>
    </citation>
    <scope>NUCLEOTIDE SEQUENCE [LARGE SCALE GENOMIC DNA]</scope>
    <source>
        <strain evidence="10 11">E7593-69</strain>
    </source>
</reference>
<evidence type="ECO:0000256" key="5">
    <source>
        <dbReference type="ARBA" id="ARBA00023015"/>
    </source>
</evidence>
<accession>A0A385TPY9</accession>
<dbReference type="SMART" id="SM00342">
    <property type="entry name" value="HTH_ARAC"/>
    <property type="match status" value="1"/>
</dbReference>
<evidence type="ECO:0000259" key="9">
    <source>
        <dbReference type="PROSITE" id="PS50983"/>
    </source>
</evidence>
<evidence type="ECO:0000256" key="3">
    <source>
        <dbReference type="ARBA" id="ARBA00022448"/>
    </source>
</evidence>
<dbReference type="Gene3D" id="1.10.10.60">
    <property type="entry name" value="Homeodomain-like"/>
    <property type="match status" value="2"/>
</dbReference>
<sequence length="540" mass="60657">MEETQYSLLGVQYIKQGHAEEPVGGFMETHTLYLINKGSGDLYLNGGKHRLKAKAVCYCPPGSIADIQRTPSSPVPLEVYELRYEVWDLEESTTCNRVYIKNLCALMDIGKLPFAATHEALVLIQELSQRMEDQAGGGGLAARLCIDAVFKQLLSVLLRSTDDKNREEDWLERMRLAVDYMEKHYHIALTRNDMAKRAGFTPEHFSVTFKKATGSGFTEYLTRLRLEKAREALLDGDDRNLDRIAREVGYQDGMYLSRKFKQHFGHSPRDYMRRPKRIVALQYLGHLLALGLTPVGTSSNLLRARPYRGMLKNVADIGDAKSHHAIASVQPDLIVTSGPNSEPLSRLAPTISLPWGQEDSLDELLRLGRALNREQEAKTWISAFRAKEEACASIVANRISTHNATAVVLEFWQDRLWAVNIAYGRGLRNLYRTFSFRPPEPLADYVLGEGIGLELTPDMLAAHAADYIFVTVWEAGGGAAYAKRIMNSKEWRSLPAVRNGNVFLLDLELFKHNDPLALEQQLSIQTELLTNVHTTANGAQ</sequence>
<dbReference type="Gene3D" id="3.40.50.1980">
    <property type="entry name" value="Nitrogenase molybdenum iron protein domain"/>
    <property type="match status" value="2"/>
</dbReference>
<dbReference type="InterPro" id="IPR009057">
    <property type="entry name" value="Homeodomain-like_sf"/>
</dbReference>
<evidence type="ECO:0000313" key="11">
    <source>
        <dbReference type="Proteomes" id="UP000266552"/>
    </source>
</evidence>
<dbReference type="GO" id="GO:0030288">
    <property type="term" value="C:outer membrane-bounded periplasmic space"/>
    <property type="evidence" value="ECO:0007669"/>
    <property type="project" value="TreeGrafter"/>
</dbReference>